<organism evidence="7 8">
    <name type="scientific">Ganoderma sinense ZZ0214-1</name>
    <dbReference type="NCBI Taxonomy" id="1077348"/>
    <lineage>
        <taxon>Eukaryota</taxon>
        <taxon>Fungi</taxon>
        <taxon>Dikarya</taxon>
        <taxon>Basidiomycota</taxon>
        <taxon>Agaricomycotina</taxon>
        <taxon>Agaricomycetes</taxon>
        <taxon>Polyporales</taxon>
        <taxon>Polyporaceae</taxon>
        <taxon>Ganoderma</taxon>
    </lineage>
</organism>
<proteinExistence type="predicted"/>
<name>A0A2G8S892_9APHY</name>
<evidence type="ECO:0000256" key="2">
    <source>
        <dbReference type="ARBA" id="ARBA00023015"/>
    </source>
</evidence>
<keyword evidence="8" id="KW-1185">Reference proteome</keyword>
<dbReference type="GO" id="GO:0000981">
    <property type="term" value="F:DNA-binding transcription factor activity, RNA polymerase II-specific"/>
    <property type="evidence" value="ECO:0007669"/>
    <property type="project" value="InterPro"/>
</dbReference>
<dbReference type="PANTHER" id="PTHR47663">
    <property type="entry name" value="XYLANOLYTIC TRANSCRIPTIONAL ACTIVATOR XLNR-RELATED"/>
    <property type="match status" value="1"/>
</dbReference>
<dbReference type="Gene3D" id="4.10.240.10">
    <property type="entry name" value="Zn(2)-C6 fungal-type DNA-binding domain"/>
    <property type="match status" value="1"/>
</dbReference>
<evidence type="ECO:0000256" key="4">
    <source>
        <dbReference type="ARBA" id="ARBA00023163"/>
    </source>
</evidence>
<feature type="region of interest" description="Disordered" evidence="5">
    <location>
        <begin position="154"/>
        <end position="244"/>
    </location>
</feature>
<keyword evidence="4" id="KW-0804">Transcription</keyword>
<evidence type="ECO:0000259" key="6">
    <source>
        <dbReference type="PROSITE" id="PS50048"/>
    </source>
</evidence>
<keyword evidence="1" id="KW-0862">Zinc</keyword>
<evidence type="ECO:0000313" key="8">
    <source>
        <dbReference type="Proteomes" id="UP000230002"/>
    </source>
</evidence>
<evidence type="ECO:0000256" key="1">
    <source>
        <dbReference type="ARBA" id="ARBA00022833"/>
    </source>
</evidence>
<dbReference type="InterPro" id="IPR051439">
    <property type="entry name" value="XlnR/Xlr1"/>
</dbReference>
<sequence length="478" mass="50717">MLPYHLTGGPNTFIDLNAPYPSYNQPVSPRGLYAATSGWAAPRAYGGYYDPACSSAFLQNLQSVIESSHTAQTQQQNAANMASSAQPSGAVQSSWTGSIDLATGVFQRSVEHPRLRTAQACEKCRIRKAKCTGDNPCRRCMEKGLKCEYAPERKMRGPNKNKRKATLPQKRSTASPAASDCAKPSSASTPASSDSDSAASCRQRSESSPSTMASYRLDIPSTHSSPTPAHHASPEAAAAFRPRSATVGQDPSACICDGLDAFAGAPEASTKPRPPHLDLSVPRQMYPRLLAEYARTTEQAPYPVPVETGTDSRTLLPTYLAESYSRIAQHNSDAAHRMLVSMDSIPVSHSVGNFVHPSLASSFPQANQHVLSNSPETSTPITPLSLAYDAAGSLMYPTGPSAFDNGYDSFEPSPVSSDNGHLGGFDGLADVLQAKAFDQDGWQAAAAAVHAQLADDETPRAAPNTLMAELMGPVDDAV</sequence>
<dbReference type="PROSITE" id="PS50048">
    <property type="entry name" value="ZN2_CY6_FUNGAL_2"/>
    <property type="match status" value="1"/>
</dbReference>
<gene>
    <name evidence="7" type="ORF">GSI_07904</name>
</gene>
<dbReference type="Proteomes" id="UP000230002">
    <property type="component" value="Unassembled WGS sequence"/>
</dbReference>
<dbReference type="InterPro" id="IPR036864">
    <property type="entry name" value="Zn2-C6_fun-type_DNA-bd_sf"/>
</dbReference>
<dbReference type="GO" id="GO:0008270">
    <property type="term" value="F:zinc ion binding"/>
    <property type="evidence" value="ECO:0007669"/>
    <property type="project" value="InterPro"/>
</dbReference>
<dbReference type="Pfam" id="PF00172">
    <property type="entry name" value="Zn_clus"/>
    <property type="match status" value="1"/>
</dbReference>
<feature type="compositionally biased region" description="Low complexity" evidence="5">
    <location>
        <begin position="220"/>
        <end position="244"/>
    </location>
</feature>
<evidence type="ECO:0000256" key="3">
    <source>
        <dbReference type="ARBA" id="ARBA00023125"/>
    </source>
</evidence>
<dbReference type="SUPFAM" id="SSF57701">
    <property type="entry name" value="Zn2/Cys6 DNA-binding domain"/>
    <property type="match status" value="1"/>
</dbReference>
<dbReference type="GO" id="GO:0003677">
    <property type="term" value="F:DNA binding"/>
    <property type="evidence" value="ECO:0007669"/>
    <property type="project" value="UniProtKB-KW"/>
</dbReference>
<dbReference type="SMART" id="SM00066">
    <property type="entry name" value="GAL4"/>
    <property type="match status" value="1"/>
</dbReference>
<dbReference type="PANTHER" id="PTHR47663:SF1">
    <property type="entry name" value="XYLANOLYTIC TRANSCRIPTIONAL ACTIVATOR XLNR-RELATED"/>
    <property type="match status" value="1"/>
</dbReference>
<protein>
    <submittedName>
        <fullName evidence="7">Transcription factor</fullName>
    </submittedName>
</protein>
<feature type="compositionally biased region" description="Low complexity" evidence="5">
    <location>
        <begin position="184"/>
        <end position="200"/>
    </location>
</feature>
<reference evidence="7 8" key="1">
    <citation type="journal article" date="2015" name="Sci. Rep.">
        <title>Chromosome-level genome map provides insights into diverse defense mechanisms in the medicinal fungus Ganoderma sinense.</title>
        <authorList>
            <person name="Zhu Y."/>
            <person name="Xu J."/>
            <person name="Sun C."/>
            <person name="Zhou S."/>
            <person name="Xu H."/>
            <person name="Nelson D.R."/>
            <person name="Qian J."/>
            <person name="Song J."/>
            <person name="Luo H."/>
            <person name="Xiang L."/>
            <person name="Li Y."/>
            <person name="Xu Z."/>
            <person name="Ji A."/>
            <person name="Wang L."/>
            <person name="Lu S."/>
            <person name="Hayward A."/>
            <person name="Sun W."/>
            <person name="Li X."/>
            <person name="Schwartz D.C."/>
            <person name="Wang Y."/>
            <person name="Chen S."/>
        </authorList>
    </citation>
    <scope>NUCLEOTIDE SEQUENCE [LARGE SCALE GENOMIC DNA]</scope>
    <source>
        <strain evidence="7 8">ZZ0214-1</strain>
    </source>
</reference>
<dbReference type="OrthoDB" id="2399539at2759"/>
<accession>A0A2G8S892</accession>
<dbReference type="EMBL" id="AYKW01000017">
    <property type="protein sequence ID" value="PIL29993.1"/>
    <property type="molecule type" value="Genomic_DNA"/>
</dbReference>
<dbReference type="InterPro" id="IPR001138">
    <property type="entry name" value="Zn2Cys6_DnaBD"/>
</dbReference>
<dbReference type="STRING" id="1077348.A0A2G8S892"/>
<dbReference type="AlphaFoldDB" id="A0A2G8S892"/>
<comment type="caution">
    <text evidence="7">The sequence shown here is derived from an EMBL/GenBank/DDBJ whole genome shotgun (WGS) entry which is preliminary data.</text>
</comment>
<evidence type="ECO:0000313" key="7">
    <source>
        <dbReference type="EMBL" id="PIL29993.1"/>
    </source>
</evidence>
<keyword evidence="2" id="KW-0805">Transcription regulation</keyword>
<dbReference type="PROSITE" id="PS00463">
    <property type="entry name" value="ZN2_CY6_FUNGAL_1"/>
    <property type="match status" value="1"/>
</dbReference>
<feature type="domain" description="Zn(2)-C6 fungal-type" evidence="6">
    <location>
        <begin position="120"/>
        <end position="149"/>
    </location>
</feature>
<dbReference type="CDD" id="cd00067">
    <property type="entry name" value="GAL4"/>
    <property type="match status" value="1"/>
</dbReference>
<evidence type="ECO:0000256" key="5">
    <source>
        <dbReference type="SAM" id="MobiDB-lite"/>
    </source>
</evidence>
<keyword evidence="3" id="KW-0238">DNA-binding</keyword>
<feature type="compositionally biased region" description="Basic residues" evidence="5">
    <location>
        <begin position="156"/>
        <end position="165"/>
    </location>
</feature>